<evidence type="ECO:0000256" key="14">
    <source>
        <dbReference type="PIRSR" id="PIRSR001024-2"/>
    </source>
</evidence>
<dbReference type="CDD" id="cd11319">
    <property type="entry name" value="AmyAc_euk_AmyA"/>
    <property type="match status" value="1"/>
</dbReference>
<dbReference type="InterPro" id="IPR013780">
    <property type="entry name" value="Glyco_hydro_b"/>
</dbReference>
<dbReference type="PIRSF" id="PIRSF001024">
    <property type="entry name" value="Alph-amyl_fung"/>
    <property type="match status" value="1"/>
</dbReference>
<feature type="signal peptide" evidence="17">
    <location>
        <begin position="1"/>
        <end position="34"/>
    </location>
</feature>
<accession>A0AAD6Y571</accession>
<keyword evidence="12" id="KW-0326">Glycosidase</keyword>
<dbReference type="SMART" id="SM00642">
    <property type="entry name" value="Aamy"/>
    <property type="match status" value="1"/>
</dbReference>
<dbReference type="SUPFAM" id="SSF51011">
    <property type="entry name" value="Glycosyl hydrolase domain"/>
    <property type="match status" value="1"/>
</dbReference>
<dbReference type="Gene3D" id="2.60.40.1180">
    <property type="entry name" value="Golgi alpha-mannosidase II"/>
    <property type="match status" value="1"/>
</dbReference>
<gene>
    <name evidence="19" type="ORF">GGX14DRAFT_375398</name>
</gene>
<evidence type="ECO:0000313" key="20">
    <source>
        <dbReference type="Proteomes" id="UP001219525"/>
    </source>
</evidence>
<sequence length="551" mass="60334">MFASLSLLASNLRPTPASLFVVSLLASGLRPVLAATADQWRTRSIYQIITDRFALEPGAVVPECNPGDQTWCGGTWNRQGLSSIRQNLDYIENAGFTAIWISPVAENYKGPRTPYGDPYHGYWPADVSQLNDKFGTADDLKALSAEVHRRGMCQVDIVVNNVMSTSLTPDYSTYMLKDQSYYHPYCSIDWSNLTSEQQCWLGDTVVPLPDLNTENADVASRYSDWISDLVQTYSVDGLRIDAAKHVKKEFWPGFAKSAGVFCMGEVFDPAVVYDSNVADYQGDDALDSVLNYPLYYALVAAFGIPGPQNMSALTTILSQSKTGLGNFLENQDVPRWHNLSVDSQSLYNAMTFTFLSDGIPIVYYGQEQGFSGNADPYNREPLWPSNYTNTTAYQYMTTLNQLRNFLVNTTDWATENVDVITSNDRAIAFQKGKIVTILTNIGSPAQNFTTIAFKSPWNAGAVTIDVIQCRQFVVASGGYLEVEYTKGGTAVVLAESTFLANSGLCSTAIDALHGSTSSQIIAQSSALSGKSAAVEAALLIPLLLLTFSLGW</sequence>
<feature type="binding site" evidence="16">
    <location>
        <position position="69"/>
    </location>
    <ligand>
        <name>substrate</name>
    </ligand>
</feature>
<reference evidence="19" key="1">
    <citation type="submission" date="2023-03" db="EMBL/GenBank/DDBJ databases">
        <title>Massive genome expansion in bonnet fungi (Mycena s.s.) driven by repeated elements and novel gene families across ecological guilds.</title>
        <authorList>
            <consortium name="Lawrence Berkeley National Laboratory"/>
            <person name="Harder C.B."/>
            <person name="Miyauchi S."/>
            <person name="Viragh M."/>
            <person name="Kuo A."/>
            <person name="Thoen E."/>
            <person name="Andreopoulos B."/>
            <person name="Lu D."/>
            <person name="Skrede I."/>
            <person name="Drula E."/>
            <person name="Henrissat B."/>
            <person name="Morin E."/>
            <person name="Kohler A."/>
            <person name="Barry K."/>
            <person name="LaButti K."/>
            <person name="Morin E."/>
            <person name="Salamov A."/>
            <person name="Lipzen A."/>
            <person name="Mereny Z."/>
            <person name="Hegedus B."/>
            <person name="Baldrian P."/>
            <person name="Stursova M."/>
            <person name="Weitz H."/>
            <person name="Taylor A."/>
            <person name="Grigoriev I.V."/>
            <person name="Nagy L.G."/>
            <person name="Martin F."/>
            <person name="Kauserud H."/>
        </authorList>
    </citation>
    <scope>NUCLEOTIDE SEQUENCE</scope>
    <source>
        <strain evidence="19">9144</strain>
    </source>
</reference>
<comment type="catalytic activity">
    <reaction evidence="1">
        <text>Endohydrolysis of (1-&gt;4)-alpha-D-glucosidic linkages in polysaccharides containing three or more (1-&gt;4)-alpha-linked D-glucose units.</text>
        <dbReference type="EC" id="3.2.1.1"/>
    </reaction>
</comment>
<evidence type="ECO:0000256" key="3">
    <source>
        <dbReference type="ARBA" id="ARBA00008061"/>
    </source>
</evidence>
<feature type="disulfide bond" evidence="15">
    <location>
        <begin position="186"/>
        <end position="199"/>
    </location>
</feature>
<keyword evidence="11" id="KW-0119">Carbohydrate metabolism</keyword>
<name>A0AAD6Y571_9AGAR</name>
<evidence type="ECO:0000256" key="11">
    <source>
        <dbReference type="ARBA" id="ARBA00023277"/>
    </source>
</evidence>
<keyword evidence="7 19" id="KW-0378">Hydrolase</keyword>
<feature type="chain" id="PRO_5041939802" description="alpha-amylase" evidence="17">
    <location>
        <begin position="35"/>
        <end position="551"/>
    </location>
</feature>
<dbReference type="AlphaFoldDB" id="A0AAD6Y571"/>
<dbReference type="InterPro" id="IPR015340">
    <property type="entry name" value="A_amylase_C_dom"/>
</dbReference>
<evidence type="ECO:0000256" key="16">
    <source>
        <dbReference type="PIRSR" id="PIRSR001024-5"/>
    </source>
</evidence>
<feature type="disulfide bond" evidence="15">
    <location>
        <begin position="64"/>
        <end position="72"/>
    </location>
</feature>
<keyword evidence="10" id="KW-0325">Glycoprotein</keyword>
<evidence type="ECO:0000256" key="1">
    <source>
        <dbReference type="ARBA" id="ARBA00000548"/>
    </source>
</evidence>
<dbReference type="EMBL" id="JARJCW010000079">
    <property type="protein sequence ID" value="KAJ7197228.1"/>
    <property type="molecule type" value="Genomic_DNA"/>
</dbReference>
<dbReference type="PANTHER" id="PTHR10357">
    <property type="entry name" value="ALPHA-AMYLASE FAMILY MEMBER"/>
    <property type="match status" value="1"/>
</dbReference>
<proteinExistence type="inferred from homology"/>
<feature type="disulfide bond" evidence="15">
    <location>
        <begin position="469"/>
        <end position="505"/>
    </location>
</feature>
<evidence type="ECO:0000256" key="2">
    <source>
        <dbReference type="ARBA" id="ARBA00001913"/>
    </source>
</evidence>
<feature type="binding site" evidence="16">
    <location>
        <position position="239"/>
    </location>
    <ligand>
        <name>substrate</name>
    </ligand>
</feature>
<dbReference type="GO" id="GO:0005509">
    <property type="term" value="F:calcium ion binding"/>
    <property type="evidence" value="ECO:0007669"/>
    <property type="project" value="InterPro"/>
</dbReference>
<evidence type="ECO:0000256" key="12">
    <source>
        <dbReference type="ARBA" id="ARBA00023295"/>
    </source>
</evidence>
<organism evidence="19 20">
    <name type="scientific">Mycena pura</name>
    <dbReference type="NCBI Taxonomy" id="153505"/>
    <lineage>
        <taxon>Eukaryota</taxon>
        <taxon>Fungi</taxon>
        <taxon>Dikarya</taxon>
        <taxon>Basidiomycota</taxon>
        <taxon>Agaricomycotina</taxon>
        <taxon>Agaricomycetes</taxon>
        <taxon>Agaricomycetidae</taxon>
        <taxon>Agaricales</taxon>
        <taxon>Marasmiineae</taxon>
        <taxon>Mycenaceae</taxon>
        <taxon>Mycena</taxon>
    </lineage>
</organism>
<feature type="site" description="Transition state stabilizer" evidence="14">
    <location>
        <position position="332"/>
    </location>
</feature>
<feature type="active site" description="Proton donor" evidence="13">
    <location>
        <position position="265"/>
    </location>
</feature>
<keyword evidence="9 15" id="KW-1015">Disulfide bond</keyword>
<evidence type="ECO:0000313" key="19">
    <source>
        <dbReference type="EMBL" id="KAJ7197228.1"/>
    </source>
</evidence>
<keyword evidence="5" id="KW-0479">Metal-binding</keyword>
<evidence type="ECO:0000256" key="9">
    <source>
        <dbReference type="ARBA" id="ARBA00023157"/>
    </source>
</evidence>
<feature type="active site" description="Nucleophile" evidence="13">
    <location>
        <position position="241"/>
    </location>
</feature>
<evidence type="ECO:0000259" key="18">
    <source>
        <dbReference type="SMART" id="SM00642"/>
    </source>
</evidence>
<evidence type="ECO:0000256" key="13">
    <source>
        <dbReference type="PIRSR" id="PIRSR001024-1"/>
    </source>
</evidence>
<evidence type="ECO:0000256" key="15">
    <source>
        <dbReference type="PIRSR" id="PIRSR001024-4"/>
    </source>
</evidence>
<dbReference type="PANTHER" id="PTHR10357:SF215">
    <property type="entry name" value="ALPHA-AMYLASE 1"/>
    <property type="match status" value="1"/>
</dbReference>
<evidence type="ECO:0000256" key="10">
    <source>
        <dbReference type="ARBA" id="ARBA00023180"/>
    </source>
</evidence>
<dbReference type="Pfam" id="PF00128">
    <property type="entry name" value="Alpha-amylase"/>
    <property type="match status" value="1"/>
</dbReference>
<evidence type="ECO:0000256" key="7">
    <source>
        <dbReference type="ARBA" id="ARBA00022801"/>
    </source>
</evidence>
<dbReference type="GO" id="GO:0004556">
    <property type="term" value="F:alpha-amylase activity"/>
    <property type="evidence" value="ECO:0007669"/>
    <property type="project" value="UniProtKB-EC"/>
</dbReference>
<dbReference type="Proteomes" id="UP001219525">
    <property type="component" value="Unassembled WGS sequence"/>
</dbReference>
<dbReference type="GO" id="GO:0016052">
    <property type="term" value="P:carbohydrate catabolic process"/>
    <property type="evidence" value="ECO:0007669"/>
    <property type="project" value="InterPro"/>
</dbReference>
<dbReference type="Pfam" id="PF09260">
    <property type="entry name" value="A_amylase_dom_C"/>
    <property type="match status" value="1"/>
</dbReference>
<dbReference type="InterPro" id="IPR013777">
    <property type="entry name" value="A-amylase-like"/>
</dbReference>
<comment type="cofactor">
    <cofactor evidence="2">
        <name>Ca(2+)</name>
        <dbReference type="ChEBI" id="CHEBI:29108"/>
    </cofactor>
</comment>
<evidence type="ECO:0000256" key="5">
    <source>
        <dbReference type="ARBA" id="ARBA00022723"/>
    </source>
</evidence>
<comment type="caution">
    <text evidence="19">The sequence shown here is derived from an EMBL/GenBank/DDBJ whole genome shotgun (WGS) entry which is preliminary data.</text>
</comment>
<keyword evidence="20" id="KW-1185">Reference proteome</keyword>
<comment type="similarity">
    <text evidence="3">Belongs to the glycosyl hydrolase 13 family.</text>
</comment>
<protein>
    <recommendedName>
        <fullName evidence="4">alpha-amylase</fullName>
        <ecNumber evidence="4">3.2.1.1</ecNumber>
    </recommendedName>
</protein>
<evidence type="ECO:0000256" key="8">
    <source>
        <dbReference type="ARBA" id="ARBA00022837"/>
    </source>
</evidence>
<feature type="binding site" evidence="16">
    <location>
        <position position="379"/>
    </location>
    <ligand>
        <name>substrate</name>
    </ligand>
</feature>
<evidence type="ECO:0000256" key="4">
    <source>
        <dbReference type="ARBA" id="ARBA00012595"/>
    </source>
</evidence>
<dbReference type="Gene3D" id="3.20.20.80">
    <property type="entry name" value="Glycosidases"/>
    <property type="match status" value="1"/>
</dbReference>
<dbReference type="InterPro" id="IPR006047">
    <property type="entry name" value="GH13_cat_dom"/>
</dbReference>
<feature type="binding site" evidence="16">
    <location>
        <position position="332"/>
    </location>
    <ligand>
        <name>substrate</name>
    </ligand>
</feature>
<evidence type="ECO:0000256" key="6">
    <source>
        <dbReference type="ARBA" id="ARBA00022729"/>
    </source>
</evidence>
<dbReference type="InterPro" id="IPR017853">
    <property type="entry name" value="GH"/>
</dbReference>
<evidence type="ECO:0000256" key="17">
    <source>
        <dbReference type="SAM" id="SignalP"/>
    </source>
</evidence>
<feature type="domain" description="Glycosyl hydrolase family 13 catalytic" evidence="18">
    <location>
        <begin position="47"/>
        <end position="403"/>
    </location>
</feature>
<keyword evidence="8" id="KW-0106">Calcium</keyword>
<feature type="binding site" evidence="16">
    <location>
        <position position="123"/>
    </location>
    <ligand>
        <name>substrate</name>
    </ligand>
</feature>
<dbReference type="EC" id="3.2.1.1" evidence="4"/>
<keyword evidence="6 17" id="KW-0732">Signal</keyword>
<dbReference type="SUPFAM" id="SSF51445">
    <property type="entry name" value="(Trans)glycosidases"/>
    <property type="match status" value="1"/>
</dbReference>